<organism evidence="1 2">
    <name type="scientific">Polarella glacialis</name>
    <name type="common">Dinoflagellate</name>
    <dbReference type="NCBI Taxonomy" id="89957"/>
    <lineage>
        <taxon>Eukaryota</taxon>
        <taxon>Sar</taxon>
        <taxon>Alveolata</taxon>
        <taxon>Dinophyceae</taxon>
        <taxon>Suessiales</taxon>
        <taxon>Suessiaceae</taxon>
        <taxon>Polarella</taxon>
    </lineage>
</organism>
<reference evidence="1" key="1">
    <citation type="submission" date="2021-02" db="EMBL/GenBank/DDBJ databases">
        <authorList>
            <person name="Dougan E. K."/>
            <person name="Rhodes N."/>
            <person name="Thang M."/>
            <person name="Chan C."/>
        </authorList>
    </citation>
    <scope>NUCLEOTIDE SEQUENCE</scope>
</reference>
<dbReference type="AlphaFoldDB" id="A0A813JWV1"/>
<sequence length="171" mass="18315">ALAILSALRELPMYLNIDAVYRRQKFATWGSEQESTLMVLYQVAGFLSTFLRTRLMETLGLEGCIRNLINAAAFQPGMLQVTPLLGMLQCGGSAVDRCLQQEAALLGAGSGALGAASANRSFVPSLVMPHIFTALYSHCSARFPSAPYAAAGTMSLLAAEVVVPWAFKQLN</sequence>
<comment type="caution">
    <text evidence="1">The sequence shown here is derived from an EMBL/GenBank/DDBJ whole genome shotgun (WGS) entry which is preliminary data.</text>
</comment>
<evidence type="ECO:0000313" key="1">
    <source>
        <dbReference type="EMBL" id="CAE8688976.1"/>
    </source>
</evidence>
<gene>
    <name evidence="1" type="ORF">PGLA2088_LOCUS26242</name>
</gene>
<protein>
    <submittedName>
        <fullName evidence="1">Uncharacterized protein</fullName>
    </submittedName>
</protein>
<feature type="non-terminal residue" evidence="1">
    <location>
        <position position="171"/>
    </location>
</feature>
<proteinExistence type="predicted"/>
<accession>A0A813JWV1</accession>
<evidence type="ECO:0000313" key="2">
    <source>
        <dbReference type="Proteomes" id="UP000626109"/>
    </source>
</evidence>
<dbReference type="Proteomes" id="UP000626109">
    <property type="component" value="Unassembled WGS sequence"/>
</dbReference>
<dbReference type="EMBL" id="CAJNNW010026993">
    <property type="protein sequence ID" value="CAE8688976.1"/>
    <property type="molecule type" value="Genomic_DNA"/>
</dbReference>
<name>A0A813JWV1_POLGL</name>